<dbReference type="EMBL" id="BSXS01006262">
    <property type="protein sequence ID" value="GME85282.1"/>
    <property type="molecule type" value="Genomic_DNA"/>
</dbReference>
<evidence type="ECO:0000313" key="2">
    <source>
        <dbReference type="Proteomes" id="UP001165064"/>
    </source>
</evidence>
<comment type="caution">
    <text evidence="1">The sequence shown here is derived from an EMBL/GenBank/DDBJ whole genome shotgun (WGS) entry which is preliminary data.</text>
</comment>
<accession>A0ACB5TCD4</accession>
<gene>
    <name evidence="1" type="ORF">Amon02_000750300</name>
</gene>
<evidence type="ECO:0000313" key="1">
    <source>
        <dbReference type="EMBL" id="GME85282.1"/>
    </source>
</evidence>
<protein>
    <submittedName>
        <fullName evidence="1">Unnamed protein product</fullName>
    </submittedName>
</protein>
<sequence>MVFNNKGWFDALNDESMGAVNRSRVSHLLKKAVFNHHNLISISVDHKTALHEELEDYKNAWKTVFGSKIPANSAADGESDEYWKSYIVSVEMSNYAAIVESRRKNPDCEISKKLTCLETQQFIEKQLTDSETPLETVLDQLNENTMDLASGHYNFLLQHFKSEKKVSKEDSKYEKILENMFTRNVIPDRNTFILLIDDIIKNIDSIDSIHRLNNIVVLMVTRFQMNFDSVVIEKLVKGYVACGDPEMARDWLCLCVVSNLYAYSNDKRPINLNKNQFQSEEPLSIFQMTEALLQRCDRYDEGWKRHCDGKLAKKAQTQQFQLGGGRLWTEQVLLDHVLRKKKKMTETKKLGLLRHAVPPTGAMLLEVVAPFVERADTRSLAMVYRLMEVFLQ</sequence>
<reference evidence="1" key="1">
    <citation type="submission" date="2023-04" db="EMBL/GenBank/DDBJ databases">
        <title>Ambrosiozyma monospora NBRC 10751.</title>
        <authorList>
            <person name="Ichikawa N."/>
            <person name="Sato H."/>
            <person name="Tonouchi N."/>
        </authorList>
    </citation>
    <scope>NUCLEOTIDE SEQUENCE</scope>
    <source>
        <strain evidence="1">NBRC 10751</strain>
    </source>
</reference>
<dbReference type="Proteomes" id="UP001165064">
    <property type="component" value="Unassembled WGS sequence"/>
</dbReference>
<proteinExistence type="predicted"/>
<organism evidence="1 2">
    <name type="scientific">Ambrosiozyma monospora</name>
    <name type="common">Yeast</name>
    <name type="synonym">Endomycopsis monosporus</name>
    <dbReference type="NCBI Taxonomy" id="43982"/>
    <lineage>
        <taxon>Eukaryota</taxon>
        <taxon>Fungi</taxon>
        <taxon>Dikarya</taxon>
        <taxon>Ascomycota</taxon>
        <taxon>Saccharomycotina</taxon>
        <taxon>Pichiomycetes</taxon>
        <taxon>Pichiales</taxon>
        <taxon>Pichiaceae</taxon>
        <taxon>Ambrosiozyma</taxon>
    </lineage>
</organism>
<name>A0ACB5TCD4_AMBMO</name>
<keyword evidence="2" id="KW-1185">Reference proteome</keyword>